<keyword evidence="1" id="KW-1133">Transmembrane helix</keyword>
<keyword evidence="1" id="KW-0812">Transmembrane</keyword>
<evidence type="ECO:0000313" key="2">
    <source>
        <dbReference type="EMBL" id="OYD53921.1"/>
    </source>
</evidence>
<reference evidence="2 3" key="1">
    <citation type="submission" date="2017-07" db="EMBL/GenBank/DDBJ databases">
        <title>Thauera sp. KNDSS-Mac4 genome sequence and assembly.</title>
        <authorList>
            <person name="Mayilraj S."/>
        </authorList>
    </citation>
    <scope>NUCLEOTIDE SEQUENCE [LARGE SCALE GENOMIC DNA]</scope>
    <source>
        <strain evidence="2 3">KNDSS-Mac4</strain>
    </source>
</reference>
<dbReference type="AlphaFoldDB" id="A0A235EY68"/>
<sequence length="81" mass="8349">MADETVNRRPVPLTARVLFMLAGLCLLPAVACFAGEGARLHPALADPMAGLAFLVSAIALAGSGAFPLVMSRLAQRDEDAA</sequence>
<dbReference type="EMBL" id="NOIH01000010">
    <property type="protein sequence ID" value="OYD53921.1"/>
    <property type="molecule type" value="Genomic_DNA"/>
</dbReference>
<accession>A0A235EY68</accession>
<comment type="caution">
    <text evidence="2">The sequence shown here is derived from an EMBL/GenBank/DDBJ whole genome shotgun (WGS) entry which is preliminary data.</text>
</comment>
<protein>
    <submittedName>
        <fullName evidence="2">Uncharacterized protein</fullName>
    </submittedName>
</protein>
<organism evidence="2 3">
    <name type="scientific">Thauera propionica</name>
    <dbReference type="NCBI Taxonomy" id="2019431"/>
    <lineage>
        <taxon>Bacteria</taxon>
        <taxon>Pseudomonadati</taxon>
        <taxon>Pseudomonadota</taxon>
        <taxon>Betaproteobacteria</taxon>
        <taxon>Rhodocyclales</taxon>
        <taxon>Zoogloeaceae</taxon>
        <taxon>Thauera</taxon>
    </lineage>
</organism>
<keyword evidence="3" id="KW-1185">Reference proteome</keyword>
<evidence type="ECO:0000313" key="3">
    <source>
        <dbReference type="Proteomes" id="UP000215181"/>
    </source>
</evidence>
<gene>
    <name evidence="2" type="ORF">CGK74_10095</name>
</gene>
<dbReference type="OrthoDB" id="8564397at2"/>
<proteinExistence type="predicted"/>
<keyword evidence="1" id="KW-0472">Membrane</keyword>
<evidence type="ECO:0000256" key="1">
    <source>
        <dbReference type="SAM" id="Phobius"/>
    </source>
</evidence>
<dbReference type="Proteomes" id="UP000215181">
    <property type="component" value="Unassembled WGS sequence"/>
</dbReference>
<feature type="transmembrane region" description="Helical" evidence="1">
    <location>
        <begin position="50"/>
        <end position="69"/>
    </location>
</feature>
<name>A0A235EY68_9RHOO</name>